<sequence length="174" mass="19002">MKSPASTLITLLGLTSSVFAAPLDEVSSSLNTTRLIQRDGDVEPADFWNDRGRFRQRFYLTGYSCDRVFYQFGEEGGLPHQGAGGQNLQCWSGAPNGWPKTFDVRYASPPPFHMTFPLSRDLESIISNDACLVYSTYNNIGGKCSVACAIAAMLGSEFCSNFNVCCNNHGTCAN</sequence>
<evidence type="ECO:0000256" key="1">
    <source>
        <dbReference type="SAM" id="SignalP"/>
    </source>
</evidence>
<dbReference type="AlphaFoldDB" id="A0AAN7THG3"/>
<feature type="signal peptide" evidence="1">
    <location>
        <begin position="1"/>
        <end position="20"/>
    </location>
</feature>
<evidence type="ECO:0000313" key="2">
    <source>
        <dbReference type="EMBL" id="KAK5115537.1"/>
    </source>
</evidence>
<keyword evidence="1" id="KW-0732">Signal</keyword>
<dbReference type="Proteomes" id="UP001310890">
    <property type="component" value="Unassembled WGS sequence"/>
</dbReference>
<name>A0AAN7THG3_9PEZI</name>
<gene>
    <name evidence="2" type="ORF">LTR62_001196</name>
</gene>
<comment type="caution">
    <text evidence="2">The sequence shown here is derived from an EMBL/GenBank/DDBJ whole genome shotgun (WGS) entry which is preliminary data.</text>
</comment>
<evidence type="ECO:0000313" key="3">
    <source>
        <dbReference type="Proteomes" id="UP001310890"/>
    </source>
</evidence>
<dbReference type="EMBL" id="JAVRRL010000012">
    <property type="protein sequence ID" value="KAK5115537.1"/>
    <property type="molecule type" value="Genomic_DNA"/>
</dbReference>
<organism evidence="2 3">
    <name type="scientific">Meristemomyces frigidus</name>
    <dbReference type="NCBI Taxonomy" id="1508187"/>
    <lineage>
        <taxon>Eukaryota</taxon>
        <taxon>Fungi</taxon>
        <taxon>Dikarya</taxon>
        <taxon>Ascomycota</taxon>
        <taxon>Pezizomycotina</taxon>
        <taxon>Dothideomycetes</taxon>
        <taxon>Dothideomycetidae</taxon>
        <taxon>Mycosphaerellales</taxon>
        <taxon>Teratosphaeriaceae</taxon>
        <taxon>Meristemomyces</taxon>
    </lineage>
</organism>
<proteinExistence type="predicted"/>
<reference evidence="2" key="1">
    <citation type="submission" date="2023-08" db="EMBL/GenBank/DDBJ databases">
        <title>Black Yeasts Isolated from many extreme environments.</title>
        <authorList>
            <person name="Coleine C."/>
            <person name="Stajich J.E."/>
            <person name="Selbmann L."/>
        </authorList>
    </citation>
    <scope>NUCLEOTIDE SEQUENCE</scope>
    <source>
        <strain evidence="2">CCFEE 5401</strain>
    </source>
</reference>
<accession>A0AAN7THG3</accession>
<protein>
    <submittedName>
        <fullName evidence="2">Uncharacterized protein</fullName>
    </submittedName>
</protein>
<feature type="chain" id="PRO_5042885285" evidence="1">
    <location>
        <begin position="21"/>
        <end position="174"/>
    </location>
</feature>